<accession>A0A559IEL7</accession>
<comment type="caution">
    <text evidence="1">The sequence shown here is derived from an EMBL/GenBank/DDBJ whole genome shotgun (WGS) entry which is preliminary data.</text>
</comment>
<evidence type="ECO:0000313" key="1">
    <source>
        <dbReference type="EMBL" id="TVX86104.1"/>
    </source>
</evidence>
<proteinExistence type="predicted"/>
<protein>
    <submittedName>
        <fullName evidence="1">Uncharacterized protein</fullName>
    </submittedName>
</protein>
<keyword evidence="2" id="KW-1185">Reference proteome</keyword>
<dbReference type="Proteomes" id="UP000318102">
    <property type="component" value="Unassembled WGS sequence"/>
</dbReference>
<dbReference type="OrthoDB" id="9889729at2"/>
<reference evidence="1 2" key="1">
    <citation type="submission" date="2019-07" db="EMBL/GenBank/DDBJ databases">
        <authorList>
            <person name="Kim J."/>
        </authorList>
    </citation>
    <scope>NUCLEOTIDE SEQUENCE [LARGE SCALE GENOMIC DNA]</scope>
    <source>
        <strain evidence="1 2">N4</strain>
    </source>
</reference>
<dbReference type="RefSeq" id="WP_144994944.1">
    <property type="nucleotide sequence ID" value="NZ_VNJK01000006.1"/>
</dbReference>
<sequence>MTEKVQGRRKGSTDEPKVDVKPKAIMHGIATTNLNEIAKGEKVDIYEDKGDEWLTDKGLVSKLFLLLKKI</sequence>
<dbReference type="AlphaFoldDB" id="A0A559IEL7"/>
<evidence type="ECO:0000313" key="2">
    <source>
        <dbReference type="Proteomes" id="UP000318102"/>
    </source>
</evidence>
<dbReference type="EMBL" id="VNJK01000006">
    <property type="protein sequence ID" value="TVX86104.1"/>
    <property type="molecule type" value="Genomic_DNA"/>
</dbReference>
<gene>
    <name evidence="1" type="ORF">FPZ44_24520</name>
</gene>
<organism evidence="1 2">
    <name type="scientific">Paenibacillus agilis</name>
    <dbReference type="NCBI Taxonomy" id="3020863"/>
    <lineage>
        <taxon>Bacteria</taxon>
        <taxon>Bacillati</taxon>
        <taxon>Bacillota</taxon>
        <taxon>Bacilli</taxon>
        <taxon>Bacillales</taxon>
        <taxon>Paenibacillaceae</taxon>
        <taxon>Paenibacillus</taxon>
    </lineage>
</organism>
<name>A0A559IEL7_9BACL</name>